<organism evidence="1">
    <name type="scientific">Accumulibacter regalis</name>
    <dbReference type="NCBI Taxonomy" id="522306"/>
    <lineage>
        <taxon>Bacteria</taxon>
        <taxon>Pseudomonadati</taxon>
        <taxon>Pseudomonadota</taxon>
        <taxon>Betaproteobacteria</taxon>
        <taxon>Candidatus Accumulibacter</taxon>
    </lineage>
</organism>
<reference evidence="1" key="1">
    <citation type="submission" date="2009-08" db="EMBL/GenBank/DDBJ databases">
        <authorList>
            <consortium name="US DOE Joint Genome Institute"/>
            <person name="Lucas S."/>
            <person name="Copeland A."/>
            <person name="Lapidus A."/>
            <person name="Glavina del Rio T."/>
            <person name="Dalin E."/>
            <person name="Tice H."/>
            <person name="Bruce D."/>
            <person name="Barry K."/>
            <person name="Pitluck S."/>
            <person name="Lowry S."/>
            <person name="Larimer F."/>
            <person name="Land M."/>
            <person name="Hauser L."/>
            <person name="Kyrpides N."/>
            <person name="Ivanova N."/>
            <person name="McMahon K.D."/>
            <person name="Hugenholtz P."/>
        </authorList>
    </citation>
    <scope>NUCLEOTIDE SEQUENCE</scope>
    <source>
        <strain evidence="1">UW-1</strain>
    </source>
</reference>
<proteinExistence type="predicted"/>
<name>C7RS86_ACCRE</name>
<dbReference type="KEGG" id="app:CAP2UW1_1272"/>
<dbReference type="AlphaFoldDB" id="C7RS86"/>
<dbReference type="Pfam" id="PF13557">
    <property type="entry name" value="Phenol_MetA_deg"/>
    <property type="match status" value="1"/>
</dbReference>
<dbReference type="EMBL" id="CP001715">
    <property type="protein sequence ID" value="ACV34599.1"/>
    <property type="molecule type" value="Genomic_DNA"/>
</dbReference>
<dbReference type="STRING" id="522306.CAP2UW1_1272"/>
<evidence type="ECO:0000313" key="1">
    <source>
        <dbReference type="EMBL" id="ACV34599.1"/>
    </source>
</evidence>
<dbReference type="HOGENOM" id="CLU_077940_0_0_4"/>
<protein>
    <recommendedName>
        <fullName evidence="2">Transporter</fullName>
    </recommendedName>
</protein>
<accession>C7RS86</accession>
<dbReference type="eggNOG" id="COG4313">
    <property type="taxonomic scope" value="Bacteria"/>
</dbReference>
<dbReference type="OrthoDB" id="191143at2"/>
<sequence precursor="true">MFAVPYAFLSLAFSMCAGMSSGSRPGRGCLCRRAIRSILAATALALGMLAGAQAQDIEPRAYSNAPVGVNFLIAGYAYTEGAVPFDASLPVKNAQLKTSNAVLAYARVLDLWGMSGKFDAIVPYTWLSGTAELRGETVERIVDGLADARFRLSVNLYGAPALTLNEFRNYEQDLIVGASLQVSVPSGQYDNNRVVNIGTNRWSFKPEVGISQAIGPWTLESQAAATFFTDNRDFFGGNTRSQAPIYSLQGHVIYGSRNGVWGSLDVTYFTGGRTTLNGVEGDDLQQNWRVGGTLAFPVDINNSVKLYASKGVSARTDNNYDLIGIAWQYRWGAGL</sequence>
<dbReference type="InterPro" id="IPR025737">
    <property type="entry name" value="FApF"/>
</dbReference>
<evidence type="ECO:0008006" key="2">
    <source>
        <dbReference type="Google" id="ProtNLM"/>
    </source>
</evidence>
<reference evidence="1" key="2">
    <citation type="submission" date="2009-09" db="EMBL/GenBank/DDBJ databases">
        <title>Complete sequence of chromosome of Candidatus Accumulibacter phosphatis clade IIA str. UW-1.</title>
        <authorList>
            <consortium name="US DOE Joint Genome Institute"/>
            <person name="Martin H.G."/>
            <person name="Ivanova N."/>
            <person name="Kunin V."/>
            <person name="Warnecke F."/>
            <person name="Barry K."/>
            <person name="He S."/>
            <person name="Salamov A."/>
            <person name="Szeto E."/>
            <person name="Dalin E."/>
            <person name="Pangilinan J.L."/>
            <person name="Lapidus A."/>
            <person name="Lowry S."/>
            <person name="Kyrpides N.C."/>
            <person name="McMahon K.D."/>
            <person name="Hugenholtz P."/>
        </authorList>
    </citation>
    <scope>NUCLEOTIDE SEQUENCE [LARGE SCALE GENOMIC DNA]</scope>
    <source>
        <strain evidence="1">UW-1</strain>
    </source>
</reference>
<gene>
    <name evidence="1" type="ordered locus">CAP2UW1_1272</name>
</gene>